<evidence type="ECO:0000313" key="1">
    <source>
        <dbReference type="EMBL" id="GBP49265.1"/>
    </source>
</evidence>
<gene>
    <name evidence="1" type="ORF">EVAR_102208_1</name>
</gene>
<comment type="caution">
    <text evidence="1">The sequence shown here is derived from an EMBL/GenBank/DDBJ whole genome shotgun (WGS) entry which is preliminary data.</text>
</comment>
<sequence>MMDHMVSKFIDRWRRVPVVIHESRTEKSIVVAPPARAPPTRPPRSAVVAGIIHRADGRRKKSVDVESGSRCDDSVTRTCSRSEVTYF</sequence>
<dbReference type="EMBL" id="BGZK01000541">
    <property type="protein sequence ID" value="GBP49265.1"/>
    <property type="molecule type" value="Genomic_DNA"/>
</dbReference>
<organism evidence="1 2">
    <name type="scientific">Eumeta variegata</name>
    <name type="common">Bagworm moth</name>
    <name type="synonym">Eumeta japonica</name>
    <dbReference type="NCBI Taxonomy" id="151549"/>
    <lineage>
        <taxon>Eukaryota</taxon>
        <taxon>Metazoa</taxon>
        <taxon>Ecdysozoa</taxon>
        <taxon>Arthropoda</taxon>
        <taxon>Hexapoda</taxon>
        <taxon>Insecta</taxon>
        <taxon>Pterygota</taxon>
        <taxon>Neoptera</taxon>
        <taxon>Endopterygota</taxon>
        <taxon>Lepidoptera</taxon>
        <taxon>Glossata</taxon>
        <taxon>Ditrysia</taxon>
        <taxon>Tineoidea</taxon>
        <taxon>Psychidae</taxon>
        <taxon>Oiketicinae</taxon>
        <taxon>Eumeta</taxon>
    </lineage>
</organism>
<accession>A0A4C1WGL8</accession>
<proteinExistence type="predicted"/>
<reference evidence="1 2" key="1">
    <citation type="journal article" date="2019" name="Commun. Biol.">
        <title>The bagworm genome reveals a unique fibroin gene that provides high tensile strength.</title>
        <authorList>
            <person name="Kono N."/>
            <person name="Nakamura H."/>
            <person name="Ohtoshi R."/>
            <person name="Tomita M."/>
            <person name="Numata K."/>
            <person name="Arakawa K."/>
        </authorList>
    </citation>
    <scope>NUCLEOTIDE SEQUENCE [LARGE SCALE GENOMIC DNA]</scope>
</reference>
<dbReference type="AlphaFoldDB" id="A0A4C1WGL8"/>
<dbReference type="Proteomes" id="UP000299102">
    <property type="component" value="Unassembled WGS sequence"/>
</dbReference>
<name>A0A4C1WGL8_EUMVA</name>
<evidence type="ECO:0000313" key="2">
    <source>
        <dbReference type="Proteomes" id="UP000299102"/>
    </source>
</evidence>
<protein>
    <submittedName>
        <fullName evidence="1">Uncharacterized protein</fullName>
    </submittedName>
</protein>
<keyword evidence="2" id="KW-1185">Reference proteome</keyword>